<dbReference type="Gene3D" id="3.30.420.610">
    <property type="entry name" value="LOTUS domain-like"/>
    <property type="match status" value="1"/>
</dbReference>
<feature type="compositionally biased region" description="Polar residues" evidence="1">
    <location>
        <begin position="209"/>
        <end position="220"/>
    </location>
</feature>
<dbReference type="InterPro" id="IPR025605">
    <property type="entry name" value="OST-HTH/LOTUS_dom"/>
</dbReference>
<evidence type="ECO:0000313" key="3">
    <source>
        <dbReference type="EMBL" id="CAD7695378.1"/>
    </source>
</evidence>
<keyword evidence="4" id="KW-1185">Reference proteome</keyword>
<dbReference type="Proteomes" id="UP000708148">
    <property type="component" value="Unassembled WGS sequence"/>
</dbReference>
<dbReference type="AlphaFoldDB" id="A0A8S1IM64"/>
<proteinExistence type="predicted"/>
<comment type="caution">
    <text evidence="3">The sequence shown here is derived from an EMBL/GenBank/DDBJ whole genome shotgun (WGS) entry which is preliminary data.</text>
</comment>
<feature type="region of interest" description="Disordered" evidence="1">
    <location>
        <begin position="317"/>
        <end position="336"/>
    </location>
</feature>
<dbReference type="InterPro" id="IPR041966">
    <property type="entry name" value="LOTUS-like"/>
</dbReference>
<feature type="compositionally biased region" description="Polar residues" evidence="1">
    <location>
        <begin position="904"/>
        <end position="917"/>
    </location>
</feature>
<feature type="domain" description="HTH OST-type" evidence="2">
    <location>
        <begin position="237"/>
        <end position="313"/>
    </location>
</feature>
<evidence type="ECO:0000313" key="4">
    <source>
        <dbReference type="Proteomes" id="UP000708148"/>
    </source>
</evidence>
<gene>
    <name evidence="3" type="ORF">OSTQU699_LOCUS739</name>
</gene>
<feature type="region of interest" description="Disordered" evidence="1">
    <location>
        <begin position="846"/>
        <end position="947"/>
    </location>
</feature>
<accession>A0A8S1IM64</accession>
<reference evidence="3" key="1">
    <citation type="submission" date="2020-12" db="EMBL/GenBank/DDBJ databases">
        <authorList>
            <person name="Iha C."/>
        </authorList>
    </citation>
    <scope>NUCLEOTIDE SEQUENCE</scope>
</reference>
<name>A0A8S1IM64_9CHLO</name>
<feature type="compositionally biased region" description="Polar residues" evidence="1">
    <location>
        <begin position="387"/>
        <end position="410"/>
    </location>
</feature>
<protein>
    <recommendedName>
        <fullName evidence="2">HTH OST-type domain-containing protein</fullName>
    </recommendedName>
</protein>
<sequence>MLANPISAGVNEMHHSSASGTMLQRKGQQGWGVAGGFRKPPDFEASGREKRRCLDNTRSVLHRPCWSQPADGPPEHLSLQPPQNAGQKGVQVPPTLVTDVRQLLIDNLGEFAANKGFGGLPLCDLLAMFQQRFGYDLELAIKAVGDPCLANFIRRRAGDLVDLRTVDNVLVAFPRHTFMPGANNQPERKKEEGSQRDRTPACKPARWSPTAQEDNTAECRSTTDEHLPVPTVTNAQMLHDLCGLVSHELRRASGCKGVPLQQLLELFQKEHGYSVNHRQFGFDRMSLFLKSKLGHLVLVSEDKKKAIHLLPCPGMEQVVSPSSNDEREGVEEENAQKNIPARLASRGLTLLDGFSLLLRQEFLEERFNNWKRDRDKALKGAVDMPTNARNTLNDPTVENPTQTSKSSIPEDTSAEISIGGTQPDGEVPGAKNRGEISQFTICPDEDLAGLDASEDTGSDGATTGPFGPTGCRVGPKSRCWLEKLNTDFAAKFGAPLVEGGDCQPLLALLQEVSDPEVVVSSKGSLVEVHEKNPADSTFEVLTKTREALFNMLLPCTLYATTCPTTKSVTSMLDIADVERKLWEGLVSDAVIEDAASTISSFGCMDFEDMLGSTVFKDILTLSKGEGSTMVAPVFDPYVDMRLFLEGQMARVAGRLCDTKPQASDSARMGFEARPLPLTHGLALRDAEEDFFRLFQYKFVAGEYGGISRAMGLLSDICELRRGIESIYFHPTEIFLLRLALENCLKGVGCPIDVDGNTRPGSQPELTGVKLESVKSRFADMYGWRFSDRRYREDGFSGVLKASLDHCCTVVARGGEDWVCGPQPGKLPKQVQKLKQDAALQRLKSALPGPKDAAAPPKEPPASANPVRQENPSPRPAQSEARPAGSRSTHNQIRWEPPPRRAQSAPRTTLATGESAQQPPKGLAFQGGCKPGQPQASQGRGGEPLNPAPASRKLAWGKNLPEVDFDGIPAELKGERIEVDQQAFSTLLVRRKGQFVGCMDGLQLIGEQKKIGQVEPIQQMPAQIVEQIKIGQVASMQQVPAQMGLGGMQLPKQKPSRMSGSGRKGGGAHLPDKEPSHLNRSSSDGTGRAQMPWATVKVLNHWQEHLCLHE</sequence>
<evidence type="ECO:0000256" key="1">
    <source>
        <dbReference type="SAM" id="MobiDB-lite"/>
    </source>
</evidence>
<feature type="compositionally biased region" description="Basic and acidic residues" evidence="1">
    <location>
        <begin position="186"/>
        <end position="200"/>
    </location>
</feature>
<feature type="region of interest" description="Disordered" evidence="1">
    <location>
        <begin position="64"/>
        <end position="90"/>
    </location>
</feature>
<feature type="compositionally biased region" description="Low complexity" evidence="1">
    <location>
        <begin position="846"/>
        <end position="865"/>
    </location>
</feature>
<feature type="region of interest" description="Disordered" evidence="1">
    <location>
        <begin position="1047"/>
        <end position="1088"/>
    </location>
</feature>
<dbReference type="PROSITE" id="PS51644">
    <property type="entry name" value="HTH_OST"/>
    <property type="match status" value="1"/>
</dbReference>
<dbReference type="Pfam" id="PF12872">
    <property type="entry name" value="OST-HTH"/>
    <property type="match status" value="1"/>
</dbReference>
<organism evidence="3 4">
    <name type="scientific">Ostreobium quekettii</name>
    <dbReference type="NCBI Taxonomy" id="121088"/>
    <lineage>
        <taxon>Eukaryota</taxon>
        <taxon>Viridiplantae</taxon>
        <taxon>Chlorophyta</taxon>
        <taxon>core chlorophytes</taxon>
        <taxon>Ulvophyceae</taxon>
        <taxon>TCBD clade</taxon>
        <taxon>Bryopsidales</taxon>
        <taxon>Ostreobineae</taxon>
        <taxon>Ostreobiaceae</taxon>
        <taxon>Ostreobium</taxon>
    </lineage>
</organism>
<dbReference type="EMBL" id="CAJHUC010000335">
    <property type="protein sequence ID" value="CAD7695378.1"/>
    <property type="molecule type" value="Genomic_DNA"/>
</dbReference>
<feature type="region of interest" description="Disordered" evidence="1">
    <location>
        <begin position="177"/>
        <end position="223"/>
    </location>
</feature>
<evidence type="ECO:0000259" key="2">
    <source>
        <dbReference type="PROSITE" id="PS51644"/>
    </source>
</evidence>
<feature type="region of interest" description="Disordered" evidence="1">
    <location>
        <begin position="385"/>
        <end position="432"/>
    </location>
</feature>